<sequence>MQPTWIALFPLLLEGLEITLQVAALSAVVSLAIAVAAGLCRLSKWAVVRGAATVYVEFFRGVSLLVLMFWIYFALPFVGINLPKLAAAVLAIGLNYGAYGSEIVRSSILAVPKGQWEAAIALNMSPMQRMWRIVFPQAFIRMLPPLGNLLIELIKATSLVYFITLSDLTYQAMILRNNFLTWTPQIFGLLLVIYFVLSCCVSLIVRFAERRLAAWRS</sequence>
<dbReference type="CDD" id="cd06261">
    <property type="entry name" value="TM_PBP2"/>
    <property type="match status" value="1"/>
</dbReference>
<keyword evidence="11" id="KW-1185">Reference proteome</keyword>
<evidence type="ECO:0000256" key="1">
    <source>
        <dbReference type="ARBA" id="ARBA00004651"/>
    </source>
</evidence>
<feature type="domain" description="ABC transmembrane type-1" evidence="9">
    <location>
        <begin position="16"/>
        <end position="205"/>
    </location>
</feature>
<dbReference type="InterPro" id="IPR035906">
    <property type="entry name" value="MetI-like_sf"/>
</dbReference>
<feature type="transmembrane region" description="Helical" evidence="8">
    <location>
        <begin position="146"/>
        <end position="166"/>
    </location>
</feature>
<evidence type="ECO:0000256" key="6">
    <source>
        <dbReference type="ARBA" id="ARBA00022989"/>
    </source>
</evidence>
<reference evidence="10 11" key="1">
    <citation type="submission" date="2021-04" db="EMBL/GenBank/DDBJ databases">
        <title>Draft genome sequence of Paenibacillus cisolokensis, LC2-13A.</title>
        <authorList>
            <person name="Uke A."/>
            <person name="Chhe C."/>
            <person name="Baramee S."/>
            <person name="Kosugi A."/>
        </authorList>
    </citation>
    <scope>NUCLEOTIDE SEQUENCE [LARGE SCALE GENOMIC DNA]</scope>
    <source>
        <strain evidence="10 11">LC2-13A</strain>
    </source>
</reference>
<evidence type="ECO:0000256" key="5">
    <source>
        <dbReference type="ARBA" id="ARBA00022970"/>
    </source>
</evidence>
<dbReference type="EMBL" id="BOVJ01000149">
    <property type="protein sequence ID" value="GIQ65756.1"/>
    <property type="molecule type" value="Genomic_DNA"/>
</dbReference>
<evidence type="ECO:0000256" key="4">
    <source>
        <dbReference type="ARBA" id="ARBA00022692"/>
    </source>
</evidence>
<proteinExistence type="inferred from homology"/>
<dbReference type="SUPFAM" id="SSF161098">
    <property type="entry name" value="MetI-like"/>
    <property type="match status" value="1"/>
</dbReference>
<keyword evidence="7 8" id="KW-0472">Membrane</keyword>
<comment type="similarity">
    <text evidence="8">Belongs to the binding-protein-dependent transport system permease family.</text>
</comment>
<evidence type="ECO:0000256" key="3">
    <source>
        <dbReference type="ARBA" id="ARBA00022475"/>
    </source>
</evidence>
<keyword evidence="6 8" id="KW-1133">Transmembrane helix</keyword>
<dbReference type="PROSITE" id="PS50928">
    <property type="entry name" value="ABC_TM1"/>
    <property type="match status" value="1"/>
</dbReference>
<protein>
    <submittedName>
        <fullName evidence="10">Ectoine/hydroxyectoine ABC transporter permease subunit EhuC</fullName>
    </submittedName>
</protein>
<dbReference type="NCBIfam" id="TIGR01726">
    <property type="entry name" value="HEQRo_perm_3TM"/>
    <property type="match status" value="1"/>
</dbReference>
<dbReference type="PANTHER" id="PTHR30614:SF0">
    <property type="entry name" value="L-CYSTINE TRANSPORT SYSTEM PERMEASE PROTEIN TCYL"/>
    <property type="match status" value="1"/>
</dbReference>
<dbReference type="NCBIfam" id="TIGR03004">
    <property type="entry name" value="ectoine_ehuC"/>
    <property type="match status" value="1"/>
</dbReference>
<feature type="transmembrane region" description="Helical" evidence="8">
    <location>
        <begin position="54"/>
        <end position="75"/>
    </location>
</feature>
<evidence type="ECO:0000256" key="2">
    <source>
        <dbReference type="ARBA" id="ARBA00022448"/>
    </source>
</evidence>
<accession>A0ABQ4NBZ9</accession>
<dbReference type="InterPro" id="IPR043429">
    <property type="entry name" value="ArtM/GltK/GlnP/TcyL/YhdX-like"/>
</dbReference>
<keyword evidence="3" id="KW-1003">Cell membrane</keyword>
<organism evidence="10 11">
    <name type="scientific">Paenibacillus cisolokensis</name>
    <dbReference type="NCBI Taxonomy" id="1658519"/>
    <lineage>
        <taxon>Bacteria</taxon>
        <taxon>Bacillati</taxon>
        <taxon>Bacillota</taxon>
        <taxon>Bacilli</taxon>
        <taxon>Bacillales</taxon>
        <taxon>Paenibacillaceae</taxon>
        <taxon>Paenibacillus</taxon>
    </lineage>
</organism>
<keyword evidence="4 8" id="KW-0812">Transmembrane</keyword>
<dbReference type="Gene3D" id="1.10.3720.10">
    <property type="entry name" value="MetI-like"/>
    <property type="match status" value="1"/>
</dbReference>
<gene>
    <name evidence="10" type="ORF">PACILC2_43240</name>
</gene>
<dbReference type="InterPro" id="IPR010065">
    <property type="entry name" value="AA_ABC_transptr_permease_3TM"/>
</dbReference>
<dbReference type="InterPro" id="IPR014342">
    <property type="entry name" value="Ectoine_EhuC"/>
</dbReference>
<dbReference type="Pfam" id="PF00528">
    <property type="entry name" value="BPD_transp_1"/>
    <property type="match status" value="1"/>
</dbReference>
<evidence type="ECO:0000313" key="10">
    <source>
        <dbReference type="EMBL" id="GIQ65756.1"/>
    </source>
</evidence>
<feature type="transmembrane region" description="Helical" evidence="8">
    <location>
        <begin position="20"/>
        <end position="42"/>
    </location>
</feature>
<dbReference type="InterPro" id="IPR000515">
    <property type="entry name" value="MetI-like"/>
</dbReference>
<evidence type="ECO:0000313" key="11">
    <source>
        <dbReference type="Proteomes" id="UP000680304"/>
    </source>
</evidence>
<keyword evidence="2 8" id="KW-0813">Transport</keyword>
<dbReference type="RefSeq" id="WP_213530263.1">
    <property type="nucleotide sequence ID" value="NZ_BOVJ01000149.1"/>
</dbReference>
<name>A0ABQ4NBZ9_9BACL</name>
<evidence type="ECO:0000256" key="7">
    <source>
        <dbReference type="ARBA" id="ARBA00023136"/>
    </source>
</evidence>
<feature type="transmembrane region" description="Helical" evidence="8">
    <location>
        <begin position="186"/>
        <end position="208"/>
    </location>
</feature>
<dbReference type="PANTHER" id="PTHR30614">
    <property type="entry name" value="MEMBRANE COMPONENT OF AMINO ACID ABC TRANSPORTER"/>
    <property type="match status" value="1"/>
</dbReference>
<keyword evidence="5" id="KW-0029">Amino-acid transport</keyword>
<dbReference type="Proteomes" id="UP000680304">
    <property type="component" value="Unassembled WGS sequence"/>
</dbReference>
<evidence type="ECO:0000256" key="8">
    <source>
        <dbReference type="RuleBase" id="RU363032"/>
    </source>
</evidence>
<comment type="caution">
    <text evidence="10">The sequence shown here is derived from an EMBL/GenBank/DDBJ whole genome shotgun (WGS) entry which is preliminary data.</text>
</comment>
<evidence type="ECO:0000259" key="9">
    <source>
        <dbReference type="PROSITE" id="PS50928"/>
    </source>
</evidence>
<comment type="subcellular location">
    <subcellularLocation>
        <location evidence="1 8">Cell membrane</location>
        <topology evidence="1 8">Multi-pass membrane protein</topology>
    </subcellularLocation>
</comment>